<dbReference type="OrthoDB" id="6388191at2"/>
<dbReference type="Proteomes" id="UP000252182">
    <property type="component" value="Chromosome"/>
</dbReference>
<proteinExistence type="predicted"/>
<evidence type="ECO:0008006" key="3">
    <source>
        <dbReference type="Google" id="ProtNLM"/>
    </source>
</evidence>
<gene>
    <name evidence="1" type="ORF">DTO96_102403</name>
</gene>
<dbReference type="AlphaFoldDB" id="A0A345DE60"/>
<evidence type="ECO:0000313" key="1">
    <source>
        <dbReference type="EMBL" id="AXF86648.1"/>
    </source>
</evidence>
<dbReference type="EMBL" id="CP031124">
    <property type="protein sequence ID" value="AXF86648.1"/>
    <property type="molecule type" value="Genomic_DNA"/>
</dbReference>
<dbReference type="InterPro" id="IPR005564">
    <property type="entry name" value="Major_capsid_GpE"/>
</dbReference>
<dbReference type="KEGG" id="hyf:DTO96_102403"/>
<accession>A0A345DE60</accession>
<reference evidence="2" key="1">
    <citation type="submission" date="2018-07" db="EMBL/GenBank/DDBJ databases">
        <authorList>
            <person name="Kim H."/>
        </authorList>
    </citation>
    <scope>NUCLEOTIDE SEQUENCE [LARGE SCALE GENOMIC DNA]</scope>
    <source>
        <strain evidence="2">F02</strain>
    </source>
</reference>
<name>A0A345DE60_9BURK</name>
<organism evidence="1 2">
    <name type="scientific">Ephemeroptericola cinctiostellae</name>
    <dbReference type="NCBI Taxonomy" id="2268024"/>
    <lineage>
        <taxon>Bacteria</taxon>
        <taxon>Pseudomonadati</taxon>
        <taxon>Pseudomonadota</taxon>
        <taxon>Betaproteobacteria</taxon>
        <taxon>Burkholderiales</taxon>
        <taxon>Burkholderiaceae</taxon>
        <taxon>Ephemeroptericola</taxon>
    </lineage>
</organism>
<protein>
    <recommendedName>
        <fullName evidence="3">Major capsid protein E</fullName>
    </recommendedName>
</protein>
<keyword evidence="2" id="KW-1185">Reference proteome</keyword>
<dbReference type="Pfam" id="PF03864">
    <property type="entry name" value="Phage_cap_E"/>
    <property type="match status" value="1"/>
</dbReference>
<evidence type="ECO:0000313" key="2">
    <source>
        <dbReference type="Proteomes" id="UP000252182"/>
    </source>
</evidence>
<dbReference type="RefSeq" id="WP_114563701.1">
    <property type="nucleotide sequence ID" value="NZ_CP031124.1"/>
</dbReference>
<sequence>MADLALFQDNFHLTTLTQAINNVAVPSKFLSGLGLFEESPIDTTTVAVEIQDGEIVLVANKPRGADGTAVGGSLRGAPIILTASHLPATADILADVIQNIREFGTGSALESLQTKVDEKLKYLRKSIDATLEYHRWGALNGKVLDADGTTVLRDLFNVFGLTRPSDITINFGAADVDKQFMTATDVVDEALNGAGRNGFIVLCGKNFNKEFHGSKALKDDVRLCKEGEQARNDLRESYEYKNIRFYRCVEKLAGHLMVPDNEAIMIPTGVDALLQMRFAPANYNETVNTNGLPYYVNTEPKKFNKGFDFEAQSNPLTYCSRPHVIRRLKLAGA</sequence>